<keyword evidence="5" id="KW-1185">Reference proteome</keyword>
<dbReference type="SMART" id="SM00360">
    <property type="entry name" value="RRM"/>
    <property type="match status" value="1"/>
</dbReference>
<dbReference type="Gene3D" id="3.30.70.330">
    <property type="match status" value="1"/>
</dbReference>
<dbReference type="Pfam" id="PF00076">
    <property type="entry name" value="RRM_1"/>
    <property type="match status" value="1"/>
</dbReference>
<dbReference type="InterPro" id="IPR050502">
    <property type="entry name" value="Euk_RNA-bind_prot"/>
</dbReference>
<dbReference type="Proteomes" id="UP000694427">
    <property type="component" value="Unplaced"/>
</dbReference>
<sequence length="129" mass="14569">MALIERQANQNANSKCCRKKDNSLYISNLPYSLGSEELCSLFSAFGYVTSAKVIMNNSQSMGYGFVSYSSINDANIAVSLMNGYIVGNRPLKVRTLAKKRKQMKKILSLFKKKEEKKPKLNDIFSLFYS</sequence>
<dbReference type="SUPFAM" id="SSF54928">
    <property type="entry name" value="RNA-binding domain, RBD"/>
    <property type="match status" value="1"/>
</dbReference>
<reference evidence="4" key="1">
    <citation type="submission" date="2025-08" db="UniProtKB">
        <authorList>
            <consortium name="Ensembl"/>
        </authorList>
    </citation>
    <scope>IDENTIFICATION</scope>
</reference>
<reference evidence="4" key="2">
    <citation type="submission" date="2025-09" db="UniProtKB">
        <authorList>
            <consortium name="Ensembl"/>
        </authorList>
    </citation>
    <scope>IDENTIFICATION</scope>
</reference>
<dbReference type="InterPro" id="IPR000504">
    <property type="entry name" value="RRM_dom"/>
</dbReference>
<dbReference type="Ensembl" id="ENSCCRT00010113340.1">
    <property type="protein sequence ID" value="ENSCCRP00010102031.1"/>
    <property type="gene ID" value="ENSCCRG00010044900.1"/>
</dbReference>
<dbReference type="AlphaFoldDB" id="A0A8C1PEI0"/>
<dbReference type="InterPro" id="IPR012677">
    <property type="entry name" value="Nucleotide-bd_a/b_plait_sf"/>
</dbReference>
<dbReference type="PROSITE" id="PS50102">
    <property type="entry name" value="RRM"/>
    <property type="match status" value="1"/>
</dbReference>
<dbReference type="GO" id="GO:0003729">
    <property type="term" value="F:mRNA binding"/>
    <property type="evidence" value="ECO:0007669"/>
    <property type="project" value="TreeGrafter"/>
</dbReference>
<dbReference type="InterPro" id="IPR035979">
    <property type="entry name" value="RBD_domain_sf"/>
</dbReference>
<evidence type="ECO:0000313" key="4">
    <source>
        <dbReference type="Ensembl" id="ENSCCRP00010102031.1"/>
    </source>
</evidence>
<evidence type="ECO:0000259" key="3">
    <source>
        <dbReference type="PROSITE" id="PS50102"/>
    </source>
</evidence>
<evidence type="ECO:0000256" key="2">
    <source>
        <dbReference type="PROSITE-ProRule" id="PRU00176"/>
    </source>
</evidence>
<proteinExistence type="predicted"/>
<accession>A0A8C1PEI0</accession>
<evidence type="ECO:0000313" key="5">
    <source>
        <dbReference type="Proteomes" id="UP000694427"/>
    </source>
</evidence>
<evidence type="ECO:0000256" key="1">
    <source>
        <dbReference type="ARBA" id="ARBA00022884"/>
    </source>
</evidence>
<protein>
    <recommendedName>
        <fullName evidence="3">RRM domain-containing protein</fullName>
    </recommendedName>
</protein>
<feature type="domain" description="RRM" evidence="3">
    <location>
        <begin position="22"/>
        <end position="98"/>
    </location>
</feature>
<organism evidence="4 5">
    <name type="scientific">Cyprinus carpio</name>
    <name type="common">Common carp</name>
    <dbReference type="NCBI Taxonomy" id="7962"/>
    <lineage>
        <taxon>Eukaryota</taxon>
        <taxon>Metazoa</taxon>
        <taxon>Chordata</taxon>
        <taxon>Craniata</taxon>
        <taxon>Vertebrata</taxon>
        <taxon>Euteleostomi</taxon>
        <taxon>Actinopterygii</taxon>
        <taxon>Neopterygii</taxon>
        <taxon>Teleostei</taxon>
        <taxon>Ostariophysi</taxon>
        <taxon>Cypriniformes</taxon>
        <taxon>Cyprinidae</taxon>
        <taxon>Cyprininae</taxon>
        <taxon>Cyprinus</taxon>
    </lineage>
</organism>
<keyword evidence="1 2" id="KW-0694">RNA-binding</keyword>
<dbReference type="PANTHER" id="PTHR48025">
    <property type="entry name" value="OS02G0815200 PROTEIN"/>
    <property type="match status" value="1"/>
</dbReference>
<name>A0A8C1PEI0_CYPCA</name>
<dbReference type="PANTHER" id="PTHR48025:SF1">
    <property type="entry name" value="RRM DOMAIN-CONTAINING PROTEIN"/>
    <property type="match status" value="1"/>
</dbReference>